<comment type="caution">
    <text evidence="2">The sequence shown here is derived from an EMBL/GenBank/DDBJ whole genome shotgun (WGS) entry which is preliminary data.</text>
</comment>
<feature type="transmembrane region" description="Helical" evidence="1">
    <location>
        <begin position="7"/>
        <end position="25"/>
    </location>
</feature>
<dbReference type="AlphaFoldDB" id="A0A9P0KVQ7"/>
<evidence type="ECO:0000256" key="1">
    <source>
        <dbReference type="SAM" id="Phobius"/>
    </source>
</evidence>
<dbReference type="EMBL" id="CAKOFQ010006925">
    <property type="protein sequence ID" value="CAH1982692.1"/>
    <property type="molecule type" value="Genomic_DNA"/>
</dbReference>
<sequence length="45" mass="5110">MSIKYKIILSVPVMVYVKCIVTIVGEVQETLSSHKVLQNYQEAVQ</sequence>
<evidence type="ECO:0000313" key="3">
    <source>
        <dbReference type="Proteomes" id="UP001152888"/>
    </source>
</evidence>
<evidence type="ECO:0000313" key="2">
    <source>
        <dbReference type="EMBL" id="CAH1982692.1"/>
    </source>
</evidence>
<reference evidence="2" key="1">
    <citation type="submission" date="2022-03" db="EMBL/GenBank/DDBJ databases">
        <authorList>
            <person name="Sayadi A."/>
        </authorList>
    </citation>
    <scope>NUCLEOTIDE SEQUENCE</scope>
</reference>
<proteinExistence type="predicted"/>
<accession>A0A9P0KVQ7</accession>
<gene>
    <name evidence="2" type="ORF">ACAOBT_LOCUS15154</name>
</gene>
<keyword evidence="1" id="KW-1133">Transmembrane helix</keyword>
<dbReference type="Proteomes" id="UP001152888">
    <property type="component" value="Unassembled WGS sequence"/>
</dbReference>
<protein>
    <submittedName>
        <fullName evidence="2">Uncharacterized protein</fullName>
    </submittedName>
</protein>
<keyword evidence="1" id="KW-0472">Membrane</keyword>
<keyword evidence="3" id="KW-1185">Reference proteome</keyword>
<organism evidence="2 3">
    <name type="scientific">Acanthoscelides obtectus</name>
    <name type="common">Bean weevil</name>
    <name type="synonym">Bruchus obtectus</name>
    <dbReference type="NCBI Taxonomy" id="200917"/>
    <lineage>
        <taxon>Eukaryota</taxon>
        <taxon>Metazoa</taxon>
        <taxon>Ecdysozoa</taxon>
        <taxon>Arthropoda</taxon>
        <taxon>Hexapoda</taxon>
        <taxon>Insecta</taxon>
        <taxon>Pterygota</taxon>
        <taxon>Neoptera</taxon>
        <taxon>Endopterygota</taxon>
        <taxon>Coleoptera</taxon>
        <taxon>Polyphaga</taxon>
        <taxon>Cucujiformia</taxon>
        <taxon>Chrysomeloidea</taxon>
        <taxon>Chrysomelidae</taxon>
        <taxon>Bruchinae</taxon>
        <taxon>Bruchini</taxon>
        <taxon>Acanthoscelides</taxon>
    </lineage>
</organism>
<keyword evidence="1" id="KW-0812">Transmembrane</keyword>
<name>A0A9P0KVQ7_ACAOB</name>